<evidence type="ECO:0000313" key="3">
    <source>
        <dbReference type="Proteomes" id="UP000613580"/>
    </source>
</evidence>
<dbReference type="PANTHER" id="PTHR38849">
    <property type="entry name" value="SMALL SECRETED PROTEIN"/>
    <property type="match status" value="1"/>
</dbReference>
<protein>
    <submittedName>
        <fullName evidence="2">NAD(P)-binding protein</fullName>
    </submittedName>
</protein>
<feature type="chain" id="PRO_5034003614" evidence="1">
    <location>
        <begin position="19"/>
        <end position="353"/>
    </location>
</feature>
<reference evidence="2" key="1">
    <citation type="submission" date="2020-05" db="EMBL/GenBank/DDBJ databases">
        <title>Mycena genomes resolve the evolution of fungal bioluminescence.</title>
        <authorList>
            <person name="Tsai I.J."/>
        </authorList>
    </citation>
    <scope>NUCLEOTIDE SEQUENCE</scope>
    <source>
        <strain evidence="2">110903Hualien_Pintung</strain>
    </source>
</reference>
<dbReference type="EMBL" id="JACAZE010000024">
    <property type="protein sequence ID" value="KAF7291638.1"/>
    <property type="molecule type" value="Genomic_DNA"/>
</dbReference>
<dbReference type="Proteomes" id="UP000613580">
    <property type="component" value="Unassembled WGS sequence"/>
</dbReference>
<gene>
    <name evidence="2" type="ORF">HMN09_01255000</name>
</gene>
<evidence type="ECO:0000256" key="1">
    <source>
        <dbReference type="SAM" id="SignalP"/>
    </source>
</evidence>
<dbReference type="OrthoDB" id="2151417at2759"/>
<keyword evidence="1" id="KW-0732">Signal</keyword>
<name>A0A8H6S3G4_MYCCL</name>
<accession>A0A8H6S3G4</accession>
<feature type="signal peptide" evidence="1">
    <location>
        <begin position="1"/>
        <end position="18"/>
    </location>
</feature>
<proteinExistence type="predicted"/>
<evidence type="ECO:0000313" key="2">
    <source>
        <dbReference type="EMBL" id="KAF7291638.1"/>
    </source>
</evidence>
<dbReference type="PANTHER" id="PTHR38849:SF1">
    <property type="entry name" value="SMALL SECRETED PROTEIN"/>
    <property type="match status" value="1"/>
</dbReference>
<dbReference type="AlphaFoldDB" id="A0A8H6S3G4"/>
<sequence length="353" mass="36843">MARFASAALLLPVLGAFAAPLPVKRASAFSFALQSYDQFQISDQVAGNAEAHANAVFVTPFANVDLTTVDSTSLDNLGTMREAAEDAETDAFDPQIDAASGAAADALQVGKIQNKVLKLTGEVQQIQIKIAQAQANGEDTSSLESDLAAEQTKLKTNIALDVANAGKTSQGVDFTGSSKKRAAFAGFALLNYSQFQISDQVAGDAEAHANAVFVTPFANVDLTTVDSTSLSNLGTMREAAEDAETDEFDPQIAAASGATADALQVGKIQNKVLKLTGEVQQIQIKIAQAQANGEDTSSLKSDLAEEQAKLTTNIALDVANKGKTSQGGCMILFPSVSHSRSSVVICPRRDAPT</sequence>
<comment type="caution">
    <text evidence="2">The sequence shown here is derived from an EMBL/GenBank/DDBJ whole genome shotgun (WGS) entry which is preliminary data.</text>
</comment>
<organism evidence="2 3">
    <name type="scientific">Mycena chlorophos</name>
    <name type="common">Agaric fungus</name>
    <name type="synonym">Agaricus chlorophos</name>
    <dbReference type="NCBI Taxonomy" id="658473"/>
    <lineage>
        <taxon>Eukaryota</taxon>
        <taxon>Fungi</taxon>
        <taxon>Dikarya</taxon>
        <taxon>Basidiomycota</taxon>
        <taxon>Agaricomycotina</taxon>
        <taxon>Agaricomycetes</taxon>
        <taxon>Agaricomycetidae</taxon>
        <taxon>Agaricales</taxon>
        <taxon>Marasmiineae</taxon>
        <taxon>Mycenaceae</taxon>
        <taxon>Mycena</taxon>
    </lineage>
</organism>
<keyword evidence="3" id="KW-1185">Reference proteome</keyword>